<feature type="domain" description="Copper acquisition factor BIM1-like" evidence="10">
    <location>
        <begin position="21"/>
        <end position="154"/>
    </location>
</feature>
<proteinExistence type="predicted"/>
<dbReference type="GO" id="GO:0005886">
    <property type="term" value="C:plasma membrane"/>
    <property type="evidence" value="ECO:0007669"/>
    <property type="project" value="UniProtKB-SubCell"/>
</dbReference>
<gene>
    <name evidence="11" type="ORF">LPJ64_000609</name>
</gene>
<evidence type="ECO:0000313" key="11">
    <source>
        <dbReference type="EMBL" id="KAJ1648073.1"/>
    </source>
</evidence>
<dbReference type="EMBL" id="JANBOH010000012">
    <property type="protein sequence ID" value="KAJ1648073.1"/>
    <property type="molecule type" value="Genomic_DNA"/>
</dbReference>
<dbReference type="InterPro" id="IPR046530">
    <property type="entry name" value="BIM1-like_dom"/>
</dbReference>
<evidence type="ECO:0000313" key="12">
    <source>
        <dbReference type="Proteomes" id="UP001145021"/>
    </source>
</evidence>
<dbReference type="InterPro" id="IPR046936">
    <property type="entry name" value="BIM1-like"/>
</dbReference>
<dbReference type="GO" id="GO:0012505">
    <property type="term" value="C:endomembrane system"/>
    <property type="evidence" value="ECO:0007669"/>
    <property type="project" value="UniProtKB-SubCell"/>
</dbReference>
<comment type="caution">
    <text evidence="11">The sequence shown here is derived from an EMBL/GenBank/DDBJ whole genome shotgun (WGS) entry which is preliminary data.</text>
</comment>
<dbReference type="AlphaFoldDB" id="A0A9W7XMR6"/>
<keyword evidence="5" id="KW-0325">Glycoprotein</keyword>
<evidence type="ECO:0000256" key="3">
    <source>
        <dbReference type="ARBA" id="ARBA00022729"/>
    </source>
</evidence>
<dbReference type="Pfam" id="PF20238">
    <property type="entry name" value="BIM1-like_dom"/>
    <property type="match status" value="1"/>
</dbReference>
<keyword evidence="12" id="KW-1185">Reference proteome</keyword>
<accession>A0A9W7XMR6</accession>
<reference evidence="11" key="1">
    <citation type="submission" date="2022-07" db="EMBL/GenBank/DDBJ databases">
        <title>Phylogenomic reconstructions and comparative analyses of Kickxellomycotina fungi.</title>
        <authorList>
            <person name="Reynolds N.K."/>
            <person name="Stajich J.E."/>
            <person name="Barry K."/>
            <person name="Grigoriev I.V."/>
            <person name="Crous P."/>
            <person name="Smith M.E."/>
        </authorList>
    </citation>
    <scope>NUCLEOTIDE SEQUENCE</scope>
    <source>
        <strain evidence="11">NBRC 105413</strain>
    </source>
</reference>
<sequence length="203" mass="21232">MVKIFASAAVTAFALVQSACAHMAVISPPPRSGIIGNELLKPCGGGNQVVDRNITTFAVDSTSNFVLRPSHGTGNLIFNYFTDLDVTNSSKAYPLDDVPISKPDTYTVPIDFAKAGLKDGQHIVVQAIYNGTDDGETEQYYVCFDVKLGEVESAGSDSENHSDSEDELDSVESTKSGSIKSASVSAKAVLGAAAGLAIAAFAF</sequence>
<protein>
    <recommendedName>
        <fullName evidence="10">Copper acquisition factor BIM1-like domain-containing protein</fullName>
    </recommendedName>
</protein>
<evidence type="ECO:0000256" key="1">
    <source>
        <dbReference type="ARBA" id="ARBA00004236"/>
    </source>
</evidence>
<dbReference type="Proteomes" id="UP001145021">
    <property type="component" value="Unassembled WGS sequence"/>
</dbReference>
<keyword evidence="6" id="KW-0449">Lipoprotein</keyword>
<evidence type="ECO:0000256" key="5">
    <source>
        <dbReference type="ARBA" id="ARBA00023180"/>
    </source>
</evidence>
<keyword evidence="4" id="KW-0472">Membrane</keyword>
<feature type="region of interest" description="Disordered" evidence="8">
    <location>
        <begin position="154"/>
        <end position="174"/>
    </location>
</feature>
<evidence type="ECO:0000256" key="7">
    <source>
        <dbReference type="ARBA" id="ARBA00037868"/>
    </source>
</evidence>
<evidence type="ECO:0000256" key="8">
    <source>
        <dbReference type="SAM" id="MobiDB-lite"/>
    </source>
</evidence>
<keyword evidence="2" id="KW-1003">Cell membrane</keyword>
<evidence type="ECO:0000256" key="6">
    <source>
        <dbReference type="ARBA" id="ARBA00023288"/>
    </source>
</evidence>
<feature type="signal peptide" evidence="9">
    <location>
        <begin position="1"/>
        <end position="21"/>
    </location>
</feature>
<dbReference type="PANTHER" id="PTHR34992">
    <property type="entry name" value="HYPHAL ANASTAMOSIS-7 PROTEIN"/>
    <property type="match status" value="1"/>
</dbReference>
<name>A0A9W7XMR6_9FUNG</name>
<comment type="subcellular location">
    <subcellularLocation>
        <location evidence="1">Cell membrane</location>
    </subcellularLocation>
    <subcellularLocation>
        <location evidence="7">Endomembrane system</location>
        <topology evidence="7">Lipid-anchor</topology>
    </subcellularLocation>
</comment>
<evidence type="ECO:0000256" key="9">
    <source>
        <dbReference type="SAM" id="SignalP"/>
    </source>
</evidence>
<keyword evidence="3 9" id="KW-0732">Signal</keyword>
<feature type="chain" id="PRO_5040771298" description="Copper acquisition factor BIM1-like domain-containing protein" evidence="9">
    <location>
        <begin position="22"/>
        <end position="203"/>
    </location>
</feature>
<organism evidence="11 12">
    <name type="scientific">Coemansia asiatica</name>
    <dbReference type="NCBI Taxonomy" id="1052880"/>
    <lineage>
        <taxon>Eukaryota</taxon>
        <taxon>Fungi</taxon>
        <taxon>Fungi incertae sedis</taxon>
        <taxon>Zoopagomycota</taxon>
        <taxon>Kickxellomycotina</taxon>
        <taxon>Kickxellomycetes</taxon>
        <taxon>Kickxellales</taxon>
        <taxon>Kickxellaceae</taxon>
        <taxon>Coemansia</taxon>
    </lineage>
</organism>
<evidence type="ECO:0000256" key="4">
    <source>
        <dbReference type="ARBA" id="ARBA00023136"/>
    </source>
</evidence>
<evidence type="ECO:0000256" key="2">
    <source>
        <dbReference type="ARBA" id="ARBA00022475"/>
    </source>
</evidence>
<evidence type="ECO:0000259" key="10">
    <source>
        <dbReference type="Pfam" id="PF20238"/>
    </source>
</evidence>